<evidence type="ECO:0000256" key="6">
    <source>
        <dbReference type="SAM" id="Coils"/>
    </source>
</evidence>
<evidence type="ECO:0000256" key="3">
    <source>
        <dbReference type="ARBA" id="ARBA00022737"/>
    </source>
</evidence>
<dbReference type="SUPFAM" id="SSF48452">
    <property type="entry name" value="TPR-like"/>
    <property type="match status" value="2"/>
</dbReference>
<feature type="compositionally biased region" description="Polar residues" evidence="7">
    <location>
        <begin position="1"/>
        <end position="15"/>
    </location>
</feature>
<evidence type="ECO:0000256" key="7">
    <source>
        <dbReference type="SAM" id="MobiDB-lite"/>
    </source>
</evidence>
<evidence type="ECO:0008006" key="10">
    <source>
        <dbReference type="Google" id="ProtNLM"/>
    </source>
</evidence>
<keyword evidence="6" id="KW-0175">Coiled coil</keyword>
<dbReference type="PANTHER" id="PTHR45984:SF3">
    <property type="entry name" value="SPERM-ASSOCIATED ANTIGEN 1"/>
    <property type="match status" value="1"/>
</dbReference>
<accession>A0AAE0Q173</accession>
<feature type="coiled-coil region" evidence="6">
    <location>
        <begin position="222"/>
        <end position="257"/>
    </location>
</feature>
<feature type="repeat" description="TPR" evidence="5">
    <location>
        <begin position="251"/>
        <end position="284"/>
    </location>
</feature>
<sequence length="333" mass="37005">MGNAQKKGTGTNSGVASPARSRAREGNPGNSEGKKTLVNGAYTAESERRRDDTGNTGAHGMNLDAPAGDLPPELARLKNEGNMLFKNGQFGHALGKYTQAISGYTESGIDSPEDLCILYSNRAACFLKDGNCTECIQDCTSALELRPFTLKPLLRRAMAYDSLERYRQAYVDYKTVLQIDSSVQAAHDSVHRITKQLMEQDGPDWREKLPEIPNVPISAQQHHKEEQSAEVLQARAARAEEEKARKAEARFNLLKQEGNDLVKRGEFEKALEKYSECIALKPTECSVYTNRALCCLKLDRFADARQDCDSALQIESDNKKAFYRRALAHKGLK</sequence>
<keyword evidence="4 5" id="KW-0802">TPR repeat</keyword>
<keyword evidence="9" id="KW-1185">Reference proteome</keyword>
<protein>
    <recommendedName>
        <fullName evidence="10">Sperm-associated antigen 1A</fullName>
    </recommendedName>
</protein>
<name>A0AAE0Q173_9TELE</name>
<proteinExistence type="predicted"/>
<dbReference type="EMBL" id="JAUCMX010000024">
    <property type="protein sequence ID" value="KAK3511866.1"/>
    <property type="molecule type" value="Genomic_DNA"/>
</dbReference>
<dbReference type="AlphaFoldDB" id="A0AAE0Q173"/>
<gene>
    <name evidence="8" type="ORF">QTP70_027462</name>
</gene>
<dbReference type="SMART" id="SM00028">
    <property type="entry name" value="TPR"/>
    <property type="match status" value="5"/>
</dbReference>
<keyword evidence="2" id="KW-0963">Cytoplasm</keyword>
<dbReference type="PANTHER" id="PTHR45984">
    <property type="entry name" value="RNA (RNA) POLYMERASE II ASSOCIATED PROTEIN HOMOLOG"/>
    <property type="match status" value="1"/>
</dbReference>
<evidence type="ECO:0000313" key="8">
    <source>
        <dbReference type="EMBL" id="KAK3511866.1"/>
    </source>
</evidence>
<comment type="subcellular location">
    <subcellularLocation>
        <location evidence="1">Cytoplasm</location>
    </subcellularLocation>
</comment>
<dbReference type="PROSITE" id="PS50005">
    <property type="entry name" value="TPR"/>
    <property type="match status" value="1"/>
</dbReference>
<dbReference type="InterPro" id="IPR019734">
    <property type="entry name" value="TPR_rpt"/>
</dbReference>
<evidence type="ECO:0000256" key="1">
    <source>
        <dbReference type="ARBA" id="ARBA00004496"/>
    </source>
</evidence>
<dbReference type="GO" id="GO:0005829">
    <property type="term" value="C:cytosol"/>
    <property type="evidence" value="ECO:0007669"/>
    <property type="project" value="TreeGrafter"/>
</dbReference>
<feature type="region of interest" description="Disordered" evidence="7">
    <location>
        <begin position="1"/>
        <end position="74"/>
    </location>
</feature>
<comment type="caution">
    <text evidence="8">The sequence shown here is derived from an EMBL/GenBank/DDBJ whole genome shotgun (WGS) entry which is preliminary data.</text>
</comment>
<evidence type="ECO:0000256" key="5">
    <source>
        <dbReference type="PROSITE-ProRule" id="PRU00339"/>
    </source>
</evidence>
<dbReference type="Gene3D" id="1.25.40.10">
    <property type="entry name" value="Tetratricopeptide repeat domain"/>
    <property type="match status" value="2"/>
</dbReference>
<evidence type="ECO:0000256" key="4">
    <source>
        <dbReference type="ARBA" id="ARBA00022803"/>
    </source>
</evidence>
<evidence type="ECO:0000256" key="2">
    <source>
        <dbReference type="ARBA" id="ARBA00022490"/>
    </source>
</evidence>
<evidence type="ECO:0000313" key="9">
    <source>
        <dbReference type="Proteomes" id="UP001274896"/>
    </source>
</evidence>
<dbReference type="InterPro" id="IPR011990">
    <property type="entry name" value="TPR-like_helical_dom_sf"/>
</dbReference>
<dbReference type="InterPro" id="IPR051982">
    <property type="entry name" value="CiliaryAsmbly_MitoImport"/>
</dbReference>
<dbReference type="Proteomes" id="UP001274896">
    <property type="component" value="Unassembled WGS sequence"/>
</dbReference>
<organism evidence="8 9">
    <name type="scientific">Hemibagrus guttatus</name>
    <dbReference type="NCBI Taxonomy" id="175788"/>
    <lineage>
        <taxon>Eukaryota</taxon>
        <taxon>Metazoa</taxon>
        <taxon>Chordata</taxon>
        <taxon>Craniata</taxon>
        <taxon>Vertebrata</taxon>
        <taxon>Euteleostomi</taxon>
        <taxon>Actinopterygii</taxon>
        <taxon>Neopterygii</taxon>
        <taxon>Teleostei</taxon>
        <taxon>Ostariophysi</taxon>
        <taxon>Siluriformes</taxon>
        <taxon>Bagridae</taxon>
        <taxon>Hemibagrus</taxon>
    </lineage>
</organism>
<reference evidence="8" key="1">
    <citation type="submission" date="2023-06" db="EMBL/GenBank/DDBJ databases">
        <title>Male Hemibagrus guttatus genome.</title>
        <authorList>
            <person name="Bian C."/>
        </authorList>
    </citation>
    <scope>NUCLEOTIDE SEQUENCE</scope>
    <source>
        <strain evidence="8">Male_cb2023</strain>
        <tissue evidence="8">Muscle</tissue>
    </source>
</reference>
<keyword evidence="3" id="KW-0677">Repeat</keyword>
<dbReference type="Pfam" id="PF13181">
    <property type="entry name" value="TPR_8"/>
    <property type="match status" value="1"/>
</dbReference>
<dbReference type="FunFam" id="1.25.40.10:FF:000221">
    <property type="entry name" value="Mitochondrial import receptor subunit TOM34"/>
    <property type="match status" value="1"/>
</dbReference>